<dbReference type="InterPro" id="IPR002931">
    <property type="entry name" value="Transglutaminase-like"/>
</dbReference>
<dbReference type="Pfam" id="PF01841">
    <property type="entry name" value="Transglut_core"/>
    <property type="match status" value="1"/>
</dbReference>
<dbReference type="RefSeq" id="WP_226377862.1">
    <property type="nucleotide sequence ID" value="NZ_AP023213.1"/>
</dbReference>
<dbReference type="Gene3D" id="3.10.620.30">
    <property type="match status" value="1"/>
</dbReference>
<accession>A0A6S6M1F7</accession>
<organism evidence="2 3">
    <name type="scientific">Citrifermentans bremense</name>
    <dbReference type="NCBI Taxonomy" id="60035"/>
    <lineage>
        <taxon>Bacteria</taxon>
        <taxon>Pseudomonadati</taxon>
        <taxon>Thermodesulfobacteriota</taxon>
        <taxon>Desulfuromonadia</taxon>
        <taxon>Geobacterales</taxon>
        <taxon>Geobacteraceae</taxon>
        <taxon>Citrifermentans</taxon>
    </lineage>
</organism>
<evidence type="ECO:0000313" key="2">
    <source>
        <dbReference type="EMBL" id="BCG45561.1"/>
    </source>
</evidence>
<evidence type="ECO:0000313" key="3">
    <source>
        <dbReference type="Proteomes" id="UP000515472"/>
    </source>
</evidence>
<sequence>MNDYLVSDTIVDWKAPEVRQKALDLTRSLAGDVDKARCLYEWVRDAIPHSNDVGMDVVTCTASGVLRHGTGICFAKSHLLAALLRAVGIPAGFCYQVLRLDPPVNNELVLHGFNCVYLATLNKWIRLDARGNTGSIDAQFSVEKEQLAFDMDPAAGEFIYETIFAAPVPSVVDKLRKYDSRKELWLDLPRAF</sequence>
<reference evidence="2 3" key="1">
    <citation type="submission" date="2020-06" db="EMBL/GenBank/DDBJ databases">
        <title>Interaction of electrochemicaly active bacteria, Geobacter bremensis R4 on different carbon anode.</title>
        <authorList>
            <person name="Meng L."/>
            <person name="Yoshida N."/>
        </authorList>
    </citation>
    <scope>NUCLEOTIDE SEQUENCE [LARGE SCALE GENOMIC DNA]</scope>
    <source>
        <strain evidence="2 3">R4</strain>
    </source>
</reference>
<dbReference type="AlphaFoldDB" id="A0A6S6M1F7"/>
<protein>
    <recommendedName>
        <fullName evidence="1">Transglutaminase-like domain-containing protein</fullName>
    </recommendedName>
</protein>
<gene>
    <name evidence="2" type="ORF">GEOBRER4_n0317</name>
</gene>
<keyword evidence="3" id="KW-1185">Reference proteome</keyword>
<dbReference type="KEGG" id="gbn:GEOBRER4_03110"/>
<dbReference type="EMBL" id="AP023213">
    <property type="protein sequence ID" value="BCG45561.1"/>
    <property type="molecule type" value="Genomic_DNA"/>
</dbReference>
<dbReference type="PANTHER" id="PTHR33490:SF3">
    <property type="entry name" value="CONSERVED INTEGRAL MEMBRANE PROTEIN"/>
    <property type="match status" value="1"/>
</dbReference>
<dbReference type="SUPFAM" id="SSF54001">
    <property type="entry name" value="Cysteine proteinases"/>
    <property type="match status" value="1"/>
</dbReference>
<feature type="domain" description="Transglutaminase-like" evidence="1">
    <location>
        <begin position="22"/>
        <end position="129"/>
    </location>
</feature>
<dbReference type="Proteomes" id="UP000515472">
    <property type="component" value="Chromosome"/>
</dbReference>
<evidence type="ECO:0000259" key="1">
    <source>
        <dbReference type="Pfam" id="PF01841"/>
    </source>
</evidence>
<name>A0A6S6M1F7_9BACT</name>
<dbReference type="InterPro" id="IPR038765">
    <property type="entry name" value="Papain-like_cys_pep_sf"/>
</dbReference>
<dbReference type="PANTHER" id="PTHR33490">
    <property type="entry name" value="BLR5614 PROTEIN-RELATED"/>
    <property type="match status" value="1"/>
</dbReference>
<proteinExistence type="predicted"/>